<comment type="caution">
    <text evidence="1">The sequence shown here is derived from an EMBL/GenBank/DDBJ whole genome shotgun (WGS) entry which is preliminary data.</text>
</comment>
<sequence length="22" mass="2606">IFNNVLIILNRKAEQEDADYIN</sequence>
<dbReference type="AlphaFoldDB" id="A0A815IHS1"/>
<accession>A0A815IHS1</accession>
<dbReference type="Proteomes" id="UP000663855">
    <property type="component" value="Unassembled WGS sequence"/>
</dbReference>
<name>A0A815IHS1_9BILA</name>
<gene>
    <name evidence="1" type="ORF">CJN711_LOCUS20317</name>
</gene>
<reference evidence="1" key="1">
    <citation type="submission" date="2021-02" db="EMBL/GenBank/DDBJ databases">
        <authorList>
            <person name="Nowell W R."/>
        </authorList>
    </citation>
    <scope>NUCLEOTIDE SEQUENCE</scope>
</reference>
<evidence type="ECO:0000313" key="1">
    <source>
        <dbReference type="EMBL" id="CAF1368508.1"/>
    </source>
</evidence>
<protein>
    <submittedName>
        <fullName evidence="1">Uncharacterized protein</fullName>
    </submittedName>
</protein>
<organism evidence="1 2">
    <name type="scientific">Rotaria magnacalcarata</name>
    <dbReference type="NCBI Taxonomy" id="392030"/>
    <lineage>
        <taxon>Eukaryota</taxon>
        <taxon>Metazoa</taxon>
        <taxon>Spiralia</taxon>
        <taxon>Gnathifera</taxon>
        <taxon>Rotifera</taxon>
        <taxon>Eurotatoria</taxon>
        <taxon>Bdelloidea</taxon>
        <taxon>Philodinida</taxon>
        <taxon>Philodinidae</taxon>
        <taxon>Rotaria</taxon>
    </lineage>
</organism>
<proteinExistence type="predicted"/>
<dbReference type="EMBL" id="CAJNOV010009504">
    <property type="protein sequence ID" value="CAF1368508.1"/>
    <property type="molecule type" value="Genomic_DNA"/>
</dbReference>
<feature type="non-terminal residue" evidence="1">
    <location>
        <position position="1"/>
    </location>
</feature>
<evidence type="ECO:0000313" key="2">
    <source>
        <dbReference type="Proteomes" id="UP000663855"/>
    </source>
</evidence>